<name>A0A1Z4JH15_LEPBY</name>
<accession>A0A1Z4JH15</accession>
<protein>
    <submittedName>
        <fullName evidence="2">FG-GAP repeat-containing protein</fullName>
    </submittedName>
</protein>
<sequence>MSSPQLIQNPLIPSALDGSLSPGNRTDTFQIDLRSFSSSSARLSLTNLSDDVNLKVLRNSTVLASSENTGKLSESILLGSQQNLLAPDLYTIEVTLAEGTSNATYTLNVLAKAEADLSNIWWRNSAAAQAAIWRMNGINIAGTELYSQLPAEWEIQGVEDLDGDGEDDLLWRNMKSGDVAYWLFKDGQRVSTGISFGAPIPLDWKIVAVKDLDGDLNADLVWHNPQAGLIGLWTLKAGALISSSTINVGASWQPLAPAYLDADTKADFVLRNSVGGQIAFWKLNGTVIEEGTIVNTGPTWIPQFYGDFNGDLQDDILLRDTNSGAIAFWQMDGVTIKNSWLTGAISQEWQIESIGNFDGTANGGNADLLWRNRRTGEMGIWLFNSQGTGFTKQAGITLNGAAFNKGADWTIAGVGDFNNDGKADILYRNEQQGLVEVLLMDGTTIIDIQSYSGIGAGWKVRGIMERNVSSEPFDISDRTSAGGFASALAFDMGTLEGRGTYKNDVRSGFDDYFKFTTPVKSNIRLELFNSPSVQFALFPILSDGTLGSALTYSKDMALELGSYAVRVFTTTGTPTNYELRVFGQPESTDIATAGLTTTVSTVNLNPSGQNQTPNVITATFKVKNNSSMAISDIEVGFVISRDGVIDLDTGTTDTRLEFLGSTAPDKTILKIATPLDPGEEREFQNIQLLLPNTDSSFWFVDGEYTIGLVVDPNNRLTETNERNNFNGALGTDRVTLEILDTDTIAIVGSQMTLISNPSTFAPDGIVTVEFTLQNQGNRSSPNGVGIPIQFLLSTDTVITQQGAEGGDRTAMVVEDSDLFSSYIVSRPLDPNNPVPVPALGGKNGAGGVSNTFTFMVDLKLPSADWSGWTDGSTTFYLASWIDPLNNSVPLDDPLDNKLNPETAEDTLGKNYLKFTLS</sequence>
<dbReference type="SUPFAM" id="SSF69318">
    <property type="entry name" value="Integrin alpha N-terminal domain"/>
    <property type="match status" value="1"/>
</dbReference>
<dbReference type="EMBL" id="AP018203">
    <property type="protein sequence ID" value="BAY55958.1"/>
    <property type="molecule type" value="Genomic_DNA"/>
</dbReference>
<dbReference type="InterPro" id="IPR013783">
    <property type="entry name" value="Ig-like_fold"/>
</dbReference>
<keyword evidence="3" id="KW-1185">Reference proteome</keyword>
<dbReference type="InterPro" id="IPR028994">
    <property type="entry name" value="Integrin_alpha_N"/>
</dbReference>
<dbReference type="Gene3D" id="2.60.120.380">
    <property type="match status" value="1"/>
</dbReference>
<organism evidence="2 3">
    <name type="scientific">Leptolyngbya boryana NIES-2135</name>
    <dbReference type="NCBI Taxonomy" id="1973484"/>
    <lineage>
        <taxon>Bacteria</taxon>
        <taxon>Bacillati</taxon>
        <taxon>Cyanobacteriota</taxon>
        <taxon>Cyanophyceae</taxon>
        <taxon>Leptolyngbyales</taxon>
        <taxon>Leptolyngbyaceae</taxon>
        <taxon>Leptolyngbya group</taxon>
        <taxon>Leptolyngbya</taxon>
    </lineage>
</organism>
<dbReference type="Gene3D" id="2.130.10.130">
    <property type="entry name" value="Integrin alpha, N-terminal"/>
    <property type="match status" value="1"/>
</dbReference>
<feature type="domain" description="CARDB" evidence="1">
    <location>
        <begin position="611"/>
        <end position="725"/>
    </location>
</feature>
<dbReference type="Pfam" id="PF07705">
    <property type="entry name" value="CARDB"/>
    <property type="match status" value="1"/>
</dbReference>
<dbReference type="Proteomes" id="UP000217895">
    <property type="component" value="Chromosome"/>
</dbReference>
<evidence type="ECO:0000313" key="2">
    <source>
        <dbReference type="EMBL" id="BAY55958.1"/>
    </source>
</evidence>
<evidence type="ECO:0000259" key="1">
    <source>
        <dbReference type="Pfam" id="PF07705"/>
    </source>
</evidence>
<dbReference type="PANTHER" id="PTHR46580">
    <property type="entry name" value="SENSOR KINASE-RELATED"/>
    <property type="match status" value="1"/>
</dbReference>
<proteinExistence type="predicted"/>
<reference evidence="2 3" key="1">
    <citation type="submission" date="2017-06" db="EMBL/GenBank/DDBJ databases">
        <title>Genome sequencing of cyanobaciteial culture collection at National Institute for Environmental Studies (NIES).</title>
        <authorList>
            <person name="Hirose Y."/>
            <person name="Shimura Y."/>
            <person name="Fujisawa T."/>
            <person name="Nakamura Y."/>
            <person name="Kawachi M."/>
        </authorList>
    </citation>
    <scope>NUCLEOTIDE SEQUENCE [LARGE SCALE GENOMIC DNA]</scope>
    <source>
        <strain evidence="2 3">NIES-2135</strain>
    </source>
</reference>
<dbReference type="AlphaFoldDB" id="A0A1Z4JH15"/>
<gene>
    <name evidence="2" type="ORF">NIES2135_27850</name>
</gene>
<dbReference type="Gene3D" id="2.60.40.10">
    <property type="entry name" value="Immunoglobulins"/>
    <property type="match status" value="1"/>
</dbReference>
<dbReference type="InterPro" id="IPR011635">
    <property type="entry name" value="CARDB"/>
</dbReference>
<evidence type="ECO:0000313" key="3">
    <source>
        <dbReference type="Proteomes" id="UP000217895"/>
    </source>
</evidence>